<feature type="binding site" evidence="12">
    <location>
        <position position="47"/>
    </location>
    <ligand>
        <name>substrate</name>
    </ligand>
</feature>
<comment type="similarity">
    <text evidence="4 13">Belongs to the aspartokinase family.</text>
</comment>
<dbReference type="CDD" id="cd04913">
    <property type="entry name" value="ACT_AKii-LysC-BS-like_1"/>
    <property type="match status" value="1"/>
</dbReference>
<dbReference type="FunFam" id="3.40.1160.10:FF:000002">
    <property type="entry name" value="Aspartokinase"/>
    <property type="match status" value="1"/>
</dbReference>
<keyword evidence="6 13" id="KW-0808">Transferase</keyword>
<keyword evidence="8 13" id="KW-0418">Kinase</keyword>
<gene>
    <name evidence="16" type="ORF">MESMUL_01400</name>
</gene>
<dbReference type="PIRSF" id="PIRSF000726">
    <property type="entry name" value="Asp_kin"/>
    <property type="match status" value="1"/>
</dbReference>
<dbReference type="PANTHER" id="PTHR21499:SF3">
    <property type="entry name" value="ASPARTOKINASE"/>
    <property type="match status" value="1"/>
</dbReference>
<dbReference type="CDD" id="cd04261">
    <property type="entry name" value="AAK_AKii-LysC-BS"/>
    <property type="match status" value="1"/>
</dbReference>
<dbReference type="GO" id="GO:0009088">
    <property type="term" value="P:threonine biosynthetic process"/>
    <property type="evidence" value="ECO:0007669"/>
    <property type="project" value="UniProtKB-UniPathway"/>
</dbReference>
<sequence length="421" mass="45246">MSLIVHKYGGTSMGSPERIRNVARRVAKWRQAGHQVVVIVSAMSGETNRLLALAKEVSPRPDPRELDVIATTGEQVSIGLLAMALKDIGVDAVSLTGWQVAVHTDNSYMKARIDTIDDFRIREELKRGRVVVVAGFQGVDPEGNITTLGRGGSDTSAVAIAAALHADECLIFTDVDGVYTTDPRIVPEAKRLNSISFEEMLELASAGSKVLQIRSVEFAGKFKVPCRVLSSLTDPDLPVEVEAVSGTLITYEDDPKMMEKALVSGIAASRSDAKVTLHNVPDMPGVASNILGPIAEANIEVDMIVQNVSVEGKTDFTFTVPRGDLENTLEVLNKKVIPVVGGGPVETNDHIAKISVVGIGMRSHSGVASRMFKALSEEGINIMMISTSEIKVSLVVDEKYTELAVRVLHHAFNLENGPSEV</sequence>
<dbReference type="GO" id="GO:0009089">
    <property type="term" value="P:lysine biosynthetic process via diaminopimelate"/>
    <property type="evidence" value="ECO:0007669"/>
    <property type="project" value="UniProtKB-UniPathway"/>
</dbReference>
<dbReference type="Pfam" id="PF01842">
    <property type="entry name" value="ACT"/>
    <property type="match status" value="1"/>
</dbReference>
<dbReference type="InterPro" id="IPR054352">
    <property type="entry name" value="ACT_Aspartokinase"/>
</dbReference>
<dbReference type="InterPro" id="IPR041740">
    <property type="entry name" value="AKii-LysC-BS"/>
</dbReference>
<evidence type="ECO:0000256" key="1">
    <source>
        <dbReference type="ARBA" id="ARBA00004766"/>
    </source>
</evidence>
<evidence type="ECO:0000313" key="17">
    <source>
        <dbReference type="Proteomes" id="UP000266091"/>
    </source>
</evidence>
<keyword evidence="5 14" id="KW-0028">Amino-acid biosynthesis</keyword>
<feature type="binding site" evidence="12">
    <location>
        <begin position="7"/>
        <end position="10"/>
    </location>
    <ligand>
        <name>ATP</name>
        <dbReference type="ChEBI" id="CHEBI:30616"/>
    </ligand>
</feature>
<dbReference type="Pfam" id="PF00696">
    <property type="entry name" value="AA_kinase"/>
    <property type="match status" value="1"/>
</dbReference>
<dbReference type="GO" id="GO:0004072">
    <property type="term" value="F:aspartate kinase activity"/>
    <property type="evidence" value="ECO:0007669"/>
    <property type="project" value="UniProtKB-EC"/>
</dbReference>
<keyword evidence="17" id="KW-1185">Reference proteome</keyword>
<organism evidence="16 17">
    <name type="scientific">Mesosutterella multiformis</name>
    <dbReference type="NCBI Taxonomy" id="2259133"/>
    <lineage>
        <taxon>Bacteria</taxon>
        <taxon>Pseudomonadati</taxon>
        <taxon>Pseudomonadota</taxon>
        <taxon>Betaproteobacteria</taxon>
        <taxon>Burkholderiales</taxon>
        <taxon>Sutterellaceae</taxon>
        <taxon>Mesosutterella</taxon>
    </lineage>
</organism>
<dbReference type="PROSITE" id="PS00324">
    <property type="entry name" value="ASPARTOKINASE"/>
    <property type="match status" value="1"/>
</dbReference>
<dbReference type="InterPro" id="IPR001341">
    <property type="entry name" value="Asp_kinase"/>
</dbReference>
<dbReference type="Gene3D" id="3.30.2130.10">
    <property type="entry name" value="VC0802-like"/>
    <property type="match status" value="1"/>
</dbReference>
<dbReference type="Gene3D" id="3.40.1160.10">
    <property type="entry name" value="Acetylglutamate kinase-like"/>
    <property type="match status" value="1"/>
</dbReference>
<dbReference type="InterPro" id="IPR001057">
    <property type="entry name" value="Glu/AcGlu_kinase"/>
</dbReference>
<evidence type="ECO:0000256" key="11">
    <source>
        <dbReference type="ARBA" id="ARBA00047872"/>
    </source>
</evidence>
<dbReference type="UniPathway" id="UPA00051">
    <property type="reaction ID" value="UER00462"/>
</dbReference>
<evidence type="ECO:0000256" key="5">
    <source>
        <dbReference type="ARBA" id="ARBA00022605"/>
    </source>
</evidence>
<feature type="binding site" evidence="12">
    <location>
        <begin position="173"/>
        <end position="174"/>
    </location>
    <ligand>
        <name>ATP</name>
        <dbReference type="ChEBI" id="CHEBI:30616"/>
    </ligand>
</feature>
<feature type="binding site" evidence="12">
    <location>
        <position position="179"/>
    </location>
    <ligand>
        <name>ATP</name>
        <dbReference type="ChEBI" id="CHEBI:30616"/>
    </ligand>
</feature>
<proteinExistence type="inferred from homology"/>
<dbReference type="AlphaFoldDB" id="A0A388S963"/>
<evidence type="ECO:0000256" key="2">
    <source>
        <dbReference type="ARBA" id="ARBA00004986"/>
    </source>
</evidence>
<comment type="pathway">
    <text evidence="3 14">Amino-acid biosynthesis; L-threonine biosynthesis; L-threonine from L-aspartate: step 1/5.</text>
</comment>
<feature type="binding site" evidence="12">
    <location>
        <position position="74"/>
    </location>
    <ligand>
        <name>substrate</name>
    </ligand>
</feature>
<dbReference type="NCBIfam" id="NF005155">
    <property type="entry name" value="PRK06635.1-4"/>
    <property type="match status" value="1"/>
</dbReference>
<dbReference type="UniPathway" id="UPA00034">
    <property type="reaction ID" value="UER00015"/>
</dbReference>
<dbReference type="InterPro" id="IPR018042">
    <property type="entry name" value="Aspartate_kinase_CS"/>
</dbReference>
<dbReference type="InterPro" id="IPR005260">
    <property type="entry name" value="Asp_kin_monofn"/>
</dbReference>
<dbReference type="OrthoDB" id="9799110at2"/>
<feature type="binding site" evidence="12">
    <location>
        <position position="184"/>
    </location>
    <ligand>
        <name>ATP</name>
        <dbReference type="ChEBI" id="CHEBI:30616"/>
    </ligand>
</feature>
<dbReference type="SUPFAM" id="SSF53633">
    <property type="entry name" value="Carbamate kinase-like"/>
    <property type="match status" value="1"/>
</dbReference>
<dbReference type="InterPro" id="IPR002912">
    <property type="entry name" value="ACT_dom"/>
</dbReference>
<dbReference type="UniPathway" id="UPA00050">
    <property type="reaction ID" value="UER00461"/>
</dbReference>
<dbReference type="GO" id="GO:0005829">
    <property type="term" value="C:cytosol"/>
    <property type="evidence" value="ECO:0007669"/>
    <property type="project" value="TreeGrafter"/>
</dbReference>
<evidence type="ECO:0000256" key="13">
    <source>
        <dbReference type="RuleBase" id="RU003448"/>
    </source>
</evidence>
<comment type="pathway">
    <text evidence="1 14">Amino-acid biosynthesis; L-lysine biosynthesis via DAP pathway; (S)-tetrahydrodipicolinate from L-aspartate: step 1/4.</text>
</comment>
<evidence type="ECO:0000256" key="12">
    <source>
        <dbReference type="PIRSR" id="PIRSR000726-1"/>
    </source>
</evidence>
<evidence type="ECO:0000256" key="9">
    <source>
        <dbReference type="ARBA" id="ARBA00022840"/>
    </source>
</evidence>
<keyword evidence="10" id="KW-0457">Lysine biosynthesis</keyword>
<evidence type="ECO:0000256" key="14">
    <source>
        <dbReference type="RuleBase" id="RU004249"/>
    </source>
</evidence>
<dbReference type="EMBL" id="BGZJ01000001">
    <property type="protein sequence ID" value="GBO92786.1"/>
    <property type="molecule type" value="Genomic_DNA"/>
</dbReference>
<dbReference type="PANTHER" id="PTHR21499">
    <property type="entry name" value="ASPARTATE KINASE"/>
    <property type="match status" value="1"/>
</dbReference>
<protein>
    <recommendedName>
        <fullName evidence="13">Aspartokinase</fullName>
        <ecNumber evidence="13">2.7.2.4</ecNumber>
    </recommendedName>
</protein>
<dbReference type="CDD" id="cd04923">
    <property type="entry name" value="ACT_AK-LysC-DapG-like_2"/>
    <property type="match status" value="1"/>
</dbReference>
<keyword evidence="9 12" id="KW-0067">ATP-binding</keyword>
<dbReference type="InterPro" id="IPR036393">
    <property type="entry name" value="AceGlu_kinase-like_sf"/>
</dbReference>
<feature type="domain" description="ACT" evidence="15">
    <location>
        <begin position="356"/>
        <end position="421"/>
    </location>
</feature>
<feature type="domain" description="ACT" evidence="15">
    <location>
        <begin position="275"/>
        <end position="348"/>
    </location>
</feature>
<feature type="binding site" evidence="12">
    <location>
        <begin position="209"/>
        <end position="210"/>
    </location>
    <ligand>
        <name>ATP</name>
        <dbReference type="ChEBI" id="CHEBI:30616"/>
    </ligand>
</feature>
<dbReference type="SUPFAM" id="SSF55021">
    <property type="entry name" value="ACT-like"/>
    <property type="match status" value="2"/>
</dbReference>
<evidence type="ECO:0000256" key="3">
    <source>
        <dbReference type="ARBA" id="ARBA00005139"/>
    </source>
</evidence>
<dbReference type="PRINTS" id="PR00474">
    <property type="entry name" value="GLU5KINASE"/>
</dbReference>
<evidence type="ECO:0000256" key="6">
    <source>
        <dbReference type="ARBA" id="ARBA00022679"/>
    </source>
</evidence>
<evidence type="ECO:0000256" key="7">
    <source>
        <dbReference type="ARBA" id="ARBA00022741"/>
    </source>
</evidence>
<dbReference type="Proteomes" id="UP000266091">
    <property type="component" value="Unassembled WGS sequence"/>
</dbReference>
<accession>A0A388S963</accession>
<evidence type="ECO:0000256" key="4">
    <source>
        <dbReference type="ARBA" id="ARBA00010122"/>
    </source>
</evidence>
<dbReference type="EC" id="2.7.2.4" evidence="13"/>
<dbReference type="NCBIfam" id="TIGR00657">
    <property type="entry name" value="asp_kinases"/>
    <property type="match status" value="1"/>
</dbReference>
<dbReference type="PROSITE" id="PS51671">
    <property type="entry name" value="ACT"/>
    <property type="match status" value="2"/>
</dbReference>
<dbReference type="FunFam" id="3.30.2130.10:FF:000002">
    <property type="entry name" value="Aspartokinase"/>
    <property type="match status" value="1"/>
</dbReference>
<comment type="caution">
    <text evidence="16">The sequence shown here is derived from an EMBL/GenBank/DDBJ whole genome shotgun (WGS) entry which is preliminary data.</text>
</comment>
<evidence type="ECO:0000256" key="10">
    <source>
        <dbReference type="ARBA" id="ARBA00023154"/>
    </source>
</evidence>
<evidence type="ECO:0000313" key="16">
    <source>
        <dbReference type="EMBL" id="GBO92786.1"/>
    </source>
</evidence>
<dbReference type="InterPro" id="IPR001048">
    <property type="entry name" value="Asp/Glu/Uridylate_kinase"/>
</dbReference>
<dbReference type="InterPro" id="IPR045865">
    <property type="entry name" value="ACT-like_dom_sf"/>
</dbReference>
<dbReference type="NCBIfam" id="TIGR00656">
    <property type="entry name" value="asp_kin_monofn"/>
    <property type="match status" value="1"/>
</dbReference>
<comment type="catalytic activity">
    <reaction evidence="11 13">
        <text>L-aspartate + ATP = 4-phospho-L-aspartate + ADP</text>
        <dbReference type="Rhea" id="RHEA:23776"/>
        <dbReference type="ChEBI" id="CHEBI:29991"/>
        <dbReference type="ChEBI" id="CHEBI:30616"/>
        <dbReference type="ChEBI" id="CHEBI:57535"/>
        <dbReference type="ChEBI" id="CHEBI:456216"/>
        <dbReference type="EC" id="2.7.2.4"/>
    </reaction>
</comment>
<dbReference type="GO" id="GO:0005524">
    <property type="term" value="F:ATP binding"/>
    <property type="evidence" value="ECO:0007669"/>
    <property type="project" value="UniProtKB-KW"/>
</dbReference>
<keyword evidence="7 12" id="KW-0547">Nucleotide-binding</keyword>
<reference evidence="16 17" key="1">
    <citation type="journal article" date="2018" name="Int. J. Syst. Evol. Microbiol.">
        <title>Mesosutterella multiformis gen. nov., sp. nov., a member of the family Sutterellaceae and Sutterella megalosphaeroides sp. nov., isolated from human faeces.</title>
        <authorList>
            <person name="Sakamoto M."/>
            <person name="Ikeyama N."/>
            <person name="Kunihiro T."/>
            <person name="Iino T."/>
            <person name="Yuki M."/>
            <person name="Ohkuma M."/>
        </authorList>
    </citation>
    <scope>NUCLEOTIDE SEQUENCE [LARGE SCALE GENOMIC DNA]</scope>
    <source>
        <strain evidence="16 17">4NBBH2</strain>
    </source>
</reference>
<dbReference type="GO" id="GO:0009090">
    <property type="term" value="P:homoserine biosynthetic process"/>
    <property type="evidence" value="ECO:0007669"/>
    <property type="project" value="TreeGrafter"/>
</dbReference>
<comment type="pathway">
    <text evidence="2 14">Amino-acid biosynthesis; L-methionine biosynthesis via de novo pathway; L-homoserine from L-aspartate: step 1/3.</text>
</comment>
<dbReference type="NCBIfam" id="NF005154">
    <property type="entry name" value="PRK06635.1-2"/>
    <property type="match status" value="1"/>
</dbReference>
<dbReference type="Pfam" id="PF22468">
    <property type="entry name" value="ACT_9"/>
    <property type="match status" value="1"/>
</dbReference>
<evidence type="ECO:0000259" key="15">
    <source>
        <dbReference type="PROSITE" id="PS51671"/>
    </source>
</evidence>
<dbReference type="RefSeq" id="WP_116269312.1">
    <property type="nucleotide sequence ID" value="NZ_BGZJ01000001.1"/>
</dbReference>
<evidence type="ECO:0000256" key="8">
    <source>
        <dbReference type="ARBA" id="ARBA00022777"/>
    </source>
</evidence>
<name>A0A388S963_9BURK</name>